<reference evidence="14 15" key="1">
    <citation type="submission" date="2020-08" db="EMBL/GenBank/DDBJ databases">
        <title>Oceanospirillum sp. nov. isolated from marine sediment.</title>
        <authorList>
            <person name="Ji X."/>
        </authorList>
    </citation>
    <scope>NUCLEOTIDE SEQUENCE [LARGE SCALE GENOMIC DNA]</scope>
    <source>
        <strain evidence="14 15">D5</strain>
    </source>
</reference>
<evidence type="ECO:0000256" key="3">
    <source>
        <dbReference type="ARBA" id="ARBA00007656"/>
    </source>
</evidence>
<evidence type="ECO:0000256" key="9">
    <source>
        <dbReference type="ARBA" id="ARBA00041926"/>
    </source>
</evidence>
<dbReference type="PANTHER" id="PTHR43629:SF3">
    <property type="entry name" value="PEPTIDYL-PROLYL CIS-TRANS ISOMERASE C"/>
    <property type="match status" value="1"/>
</dbReference>
<dbReference type="PANTHER" id="PTHR43629">
    <property type="entry name" value="PEPTIDYL-PROLYL CIS-TRANS ISOMERASE"/>
    <property type="match status" value="1"/>
</dbReference>
<feature type="domain" description="PpiC" evidence="13">
    <location>
        <begin position="2"/>
        <end position="91"/>
    </location>
</feature>
<proteinExistence type="inferred from homology"/>
<evidence type="ECO:0000259" key="13">
    <source>
        <dbReference type="PROSITE" id="PS50198"/>
    </source>
</evidence>
<keyword evidence="7 12" id="KW-0413">Isomerase</keyword>
<organism evidence="14 15">
    <name type="scientific">Oceanospirillum sediminis</name>
    <dbReference type="NCBI Taxonomy" id="2760088"/>
    <lineage>
        <taxon>Bacteria</taxon>
        <taxon>Pseudomonadati</taxon>
        <taxon>Pseudomonadota</taxon>
        <taxon>Gammaproteobacteria</taxon>
        <taxon>Oceanospirillales</taxon>
        <taxon>Oceanospirillaceae</taxon>
        <taxon>Oceanospirillum</taxon>
    </lineage>
</organism>
<dbReference type="InterPro" id="IPR023058">
    <property type="entry name" value="PPIase_PpiC_CS"/>
</dbReference>
<evidence type="ECO:0000256" key="1">
    <source>
        <dbReference type="ARBA" id="ARBA00000971"/>
    </source>
</evidence>
<evidence type="ECO:0000256" key="11">
    <source>
        <dbReference type="ARBA" id="ARBA00046231"/>
    </source>
</evidence>
<comment type="caution">
    <text evidence="14">The sequence shown here is derived from an EMBL/GenBank/DDBJ whole genome shotgun (WGS) entry which is preliminary data.</text>
</comment>
<gene>
    <name evidence="14" type="ORF">H4O21_23355</name>
</gene>
<comment type="catalytic activity">
    <reaction evidence="1">
        <text>[protein]-peptidylproline (omega=180) = [protein]-peptidylproline (omega=0)</text>
        <dbReference type="Rhea" id="RHEA:16237"/>
        <dbReference type="Rhea" id="RHEA-COMP:10747"/>
        <dbReference type="Rhea" id="RHEA-COMP:10748"/>
        <dbReference type="ChEBI" id="CHEBI:83833"/>
        <dbReference type="ChEBI" id="CHEBI:83834"/>
        <dbReference type="EC" id="5.2.1.8"/>
    </reaction>
</comment>
<protein>
    <recommendedName>
        <fullName evidence="8">Peptidyl-prolyl cis-trans isomerase C</fullName>
        <ecNumber evidence="4">5.2.1.8</ecNumber>
    </recommendedName>
    <alternativeName>
        <fullName evidence="10">Parvulin</fullName>
    </alternativeName>
    <alternativeName>
        <fullName evidence="9">Rotamase C</fullName>
    </alternativeName>
</protein>
<dbReference type="Proteomes" id="UP000565262">
    <property type="component" value="Unassembled WGS sequence"/>
</dbReference>
<keyword evidence="15" id="KW-1185">Reference proteome</keyword>
<comment type="subcellular location">
    <subcellularLocation>
        <location evidence="2">Cytoplasm</location>
    </subcellularLocation>
</comment>
<dbReference type="Pfam" id="PF00639">
    <property type="entry name" value="Rotamase"/>
    <property type="match status" value="1"/>
</dbReference>
<evidence type="ECO:0000256" key="7">
    <source>
        <dbReference type="ARBA" id="ARBA00023235"/>
    </source>
</evidence>
<evidence type="ECO:0000256" key="4">
    <source>
        <dbReference type="ARBA" id="ARBA00013194"/>
    </source>
</evidence>
<dbReference type="Gene3D" id="3.10.50.40">
    <property type="match status" value="1"/>
</dbReference>
<evidence type="ECO:0000256" key="6">
    <source>
        <dbReference type="ARBA" id="ARBA00023110"/>
    </source>
</evidence>
<name>A0A839IX61_9GAMM</name>
<dbReference type="InterPro" id="IPR046357">
    <property type="entry name" value="PPIase_dom_sf"/>
</dbReference>
<dbReference type="PROSITE" id="PS50198">
    <property type="entry name" value="PPIC_PPIASE_2"/>
    <property type="match status" value="1"/>
</dbReference>
<dbReference type="InterPro" id="IPR000297">
    <property type="entry name" value="PPIase_PpiC"/>
</dbReference>
<evidence type="ECO:0000313" key="14">
    <source>
        <dbReference type="EMBL" id="MBB1489551.1"/>
    </source>
</evidence>
<dbReference type="GO" id="GO:0003755">
    <property type="term" value="F:peptidyl-prolyl cis-trans isomerase activity"/>
    <property type="evidence" value="ECO:0007669"/>
    <property type="project" value="UniProtKB-KW"/>
</dbReference>
<dbReference type="PROSITE" id="PS01096">
    <property type="entry name" value="PPIC_PPIASE_1"/>
    <property type="match status" value="1"/>
</dbReference>
<dbReference type="EMBL" id="JACJFM010000060">
    <property type="protein sequence ID" value="MBB1489551.1"/>
    <property type="molecule type" value="Genomic_DNA"/>
</dbReference>
<dbReference type="SUPFAM" id="SSF54534">
    <property type="entry name" value="FKBP-like"/>
    <property type="match status" value="1"/>
</dbReference>
<evidence type="ECO:0000256" key="8">
    <source>
        <dbReference type="ARBA" id="ARBA00040926"/>
    </source>
</evidence>
<dbReference type="AlphaFoldDB" id="A0A839IX61"/>
<evidence type="ECO:0000313" key="15">
    <source>
        <dbReference type="Proteomes" id="UP000565262"/>
    </source>
</evidence>
<evidence type="ECO:0000256" key="5">
    <source>
        <dbReference type="ARBA" id="ARBA00022490"/>
    </source>
</evidence>
<comment type="function">
    <text evidence="11">PPIases accelerate the folding of proteins. It prefers amino acid residues with hydrophobic side chains like leucine and phenylalanine in the P1 position of the peptides substrates.</text>
</comment>
<evidence type="ECO:0000256" key="10">
    <source>
        <dbReference type="ARBA" id="ARBA00043072"/>
    </source>
</evidence>
<keyword evidence="6 12" id="KW-0697">Rotamase</keyword>
<evidence type="ECO:0000256" key="2">
    <source>
        <dbReference type="ARBA" id="ARBA00004496"/>
    </source>
</evidence>
<dbReference type="GO" id="GO:0005737">
    <property type="term" value="C:cytoplasm"/>
    <property type="evidence" value="ECO:0007669"/>
    <property type="project" value="UniProtKB-SubCell"/>
</dbReference>
<sequence>MMATACARHILVKTREEAERLKKKLAVGADFGKLAKQHSLCPSGKKGGDLGEFRRGAMVRQFDNVVFNKPILTVHGPVKTKFGFHLIETIYRND</sequence>
<keyword evidence="5" id="KW-0963">Cytoplasm</keyword>
<dbReference type="EC" id="5.2.1.8" evidence="4"/>
<evidence type="ECO:0000256" key="12">
    <source>
        <dbReference type="PROSITE-ProRule" id="PRU00278"/>
    </source>
</evidence>
<comment type="similarity">
    <text evidence="3">Belongs to the PpiC/parvulin rotamase family.</text>
</comment>
<accession>A0A839IX61</accession>
<dbReference type="InterPro" id="IPR052204">
    <property type="entry name" value="PpiC/parvulin_rotamase"/>
</dbReference>